<gene>
    <name evidence="1" type="ORF">NLG97_g1201</name>
</gene>
<accession>A0ACC1R4L4</accession>
<protein>
    <submittedName>
        <fullName evidence="1">Uncharacterized protein</fullName>
    </submittedName>
</protein>
<sequence length="663" mass="73140">MQSKKRKGVANSERDRPPRKFVKRDTSRDTLINLPNEIIESIASWLPNGAFHNLCLVNRFLFTLLERRLYARDATREYSESLLWSAIHNMPATAQKAISAGAKINASKPKRPETAQFYWNGIEYVRGGHLSGSRACVPLPHCEQSPLFIASYQGHLQVSKILLRYGAGPSWNTPWGHSMTPASAAAAKGHLDILKHMHDLGFDLKSDRCYHGTLLHAAVSHGRAKVVEFLVKTAGLDIGEQNTDGQTALELSVSRQSVTVVRFLLKLTPAKDISVTRAFSQIIEKYTPGYTEIILDSNKINWSHTTQFGDTLIAQAIQQDKPHFLHLLLQKKELDPSLPTVSGLTPLMLARRSPGYRGACLEMLINSEKVSREDKVAVGNPIFFELIRRTDCDSLLKKLLAENLAGDNHVAHFHSAAEHGRQRLVRLLVNDYGVPVDSKMPNGQTAIQAAFLRKDAETTKCLCQLGASPVLGGADPLPMLHHAARHGTVPMMRTLLECEVDPDRNVNETKQTALHFACASGNLDRITALLDYGADPMICDIEGYTAYHFAVRTGKEKLIKWLLSGRRHPDPLLQNGPTLLHESCRAGNAPVVKLLLKRKCDIEAHTKRGETALHLAVAQGHLSIIRLLLDSGADASAKAKDGSTPESLGAKSERLDVRAALTK</sequence>
<dbReference type="Proteomes" id="UP001148737">
    <property type="component" value="Unassembled WGS sequence"/>
</dbReference>
<dbReference type="EMBL" id="JANAKD010000056">
    <property type="protein sequence ID" value="KAJ3498331.1"/>
    <property type="molecule type" value="Genomic_DNA"/>
</dbReference>
<evidence type="ECO:0000313" key="2">
    <source>
        <dbReference type="Proteomes" id="UP001148737"/>
    </source>
</evidence>
<proteinExistence type="predicted"/>
<comment type="caution">
    <text evidence="1">The sequence shown here is derived from an EMBL/GenBank/DDBJ whole genome shotgun (WGS) entry which is preliminary data.</text>
</comment>
<reference evidence="1" key="1">
    <citation type="submission" date="2022-07" db="EMBL/GenBank/DDBJ databases">
        <title>Genome Sequence of Lecanicillium saksenae.</title>
        <authorList>
            <person name="Buettner E."/>
        </authorList>
    </citation>
    <scope>NUCLEOTIDE SEQUENCE</scope>
    <source>
        <strain evidence="1">VT-O1</strain>
    </source>
</reference>
<organism evidence="1 2">
    <name type="scientific">Lecanicillium saksenae</name>
    <dbReference type="NCBI Taxonomy" id="468837"/>
    <lineage>
        <taxon>Eukaryota</taxon>
        <taxon>Fungi</taxon>
        <taxon>Dikarya</taxon>
        <taxon>Ascomycota</taxon>
        <taxon>Pezizomycotina</taxon>
        <taxon>Sordariomycetes</taxon>
        <taxon>Hypocreomycetidae</taxon>
        <taxon>Hypocreales</taxon>
        <taxon>Cordycipitaceae</taxon>
        <taxon>Lecanicillium</taxon>
    </lineage>
</organism>
<name>A0ACC1R4L4_9HYPO</name>
<keyword evidence="2" id="KW-1185">Reference proteome</keyword>
<evidence type="ECO:0000313" key="1">
    <source>
        <dbReference type="EMBL" id="KAJ3498331.1"/>
    </source>
</evidence>